<accession>A0A4E0QU00</accession>
<dbReference type="AlphaFoldDB" id="A0A4E0QU00"/>
<reference evidence="1 2" key="1">
    <citation type="submission" date="2017-11" db="EMBL/GenBank/DDBJ databases">
        <title>Isolation and Characterization of Methanogenic Archaea from Saline Meromictic Lake at Siberia.</title>
        <authorList>
            <person name="Shen Y."/>
            <person name="Huang H.-H."/>
            <person name="Lai M.-C."/>
            <person name="Chen S.-C."/>
        </authorList>
    </citation>
    <scope>NUCLEOTIDE SEQUENCE [LARGE SCALE GENOMIC DNA]</scope>
    <source>
        <strain evidence="1 2">SY-01</strain>
    </source>
</reference>
<dbReference type="PROSITE" id="PS51257">
    <property type="entry name" value="PROKAR_LIPOPROTEIN"/>
    <property type="match status" value="1"/>
</dbReference>
<keyword evidence="2" id="KW-1185">Reference proteome</keyword>
<dbReference type="Proteomes" id="UP000297295">
    <property type="component" value="Unassembled WGS sequence"/>
</dbReference>
<dbReference type="Gene3D" id="2.60.40.420">
    <property type="entry name" value="Cupredoxins - blue copper proteins"/>
    <property type="match status" value="1"/>
</dbReference>
<name>A0A4E0QU00_9EURY</name>
<evidence type="ECO:0000313" key="2">
    <source>
        <dbReference type="Proteomes" id="UP000297295"/>
    </source>
</evidence>
<dbReference type="EMBL" id="PGGK01000001">
    <property type="protein sequence ID" value="TGC11505.1"/>
    <property type="molecule type" value="Genomic_DNA"/>
</dbReference>
<dbReference type="OrthoDB" id="11836at2157"/>
<comment type="caution">
    <text evidence="1">The sequence shown here is derived from an EMBL/GenBank/DDBJ whole genome shotgun (WGS) entry which is preliminary data.</text>
</comment>
<gene>
    <name evidence="1" type="ORF">CUN85_01135</name>
</gene>
<protein>
    <recommendedName>
        <fullName evidence="3">Plastocyanin</fullName>
    </recommendedName>
</protein>
<sequence>MKMKLLSFLLMAAFLVFAGCVEDIPAIDELAVDGENGGSDMVVVYLDNFSFHPEYVVISEGDTVKWINNDSAASVIRGNSFQSPALRKGDSFSHTFEDKGTYNYFLISHPWTRSGIIAVE</sequence>
<dbReference type="RefSeq" id="WP_135388125.1">
    <property type="nucleotide sequence ID" value="NZ_PGGK01000001.1"/>
</dbReference>
<dbReference type="InterPro" id="IPR008972">
    <property type="entry name" value="Cupredoxin"/>
</dbReference>
<organism evidence="1 2">
    <name type="scientific">Methanolobus halotolerans</name>
    <dbReference type="NCBI Taxonomy" id="2052935"/>
    <lineage>
        <taxon>Archaea</taxon>
        <taxon>Methanobacteriati</taxon>
        <taxon>Methanobacteriota</taxon>
        <taxon>Stenosarchaea group</taxon>
        <taxon>Methanomicrobia</taxon>
        <taxon>Methanosarcinales</taxon>
        <taxon>Methanosarcinaceae</taxon>
        <taxon>Methanolobus</taxon>
    </lineage>
</organism>
<dbReference type="SUPFAM" id="SSF49503">
    <property type="entry name" value="Cupredoxins"/>
    <property type="match status" value="1"/>
</dbReference>
<dbReference type="PANTHER" id="PTHR36507">
    <property type="entry name" value="BLL1555 PROTEIN"/>
    <property type="match status" value="1"/>
</dbReference>
<evidence type="ECO:0000313" key="1">
    <source>
        <dbReference type="EMBL" id="TGC11505.1"/>
    </source>
</evidence>
<dbReference type="PANTHER" id="PTHR36507:SF1">
    <property type="entry name" value="BLL1555 PROTEIN"/>
    <property type="match status" value="1"/>
</dbReference>
<proteinExistence type="predicted"/>
<evidence type="ECO:0008006" key="3">
    <source>
        <dbReference type="Google" id="ProtNLM"/>
    </source>
</evidence>
<dbReference type="InterPro" id="IPR052721">
    <property type="entry name" value="ET_Amicyanin"/>
</dbReference>